<organism evidence="6 7">
    <name type="scientific">Prorocentrum cordatum</name>
    <dbReference type="NCBI Taxonomy" id="2364126"/>
    <lineage>
        <taxon>Eukaryota</taxon>
        <taxon>Sar</taxon>
        <taxon>Alveolata</taxon>
        <taxon>Dinophyceae</taxon>
        <taxon>Prorocentrales</taxon>
        <taxon>Prorocentraceae</taxon>
        <taxon>Prorocentrum</taxon>
    </lineage>
</organism>
<dbReference type="InterPro" id="IPR050117">
    <property type="entry name" value="MAPK"/>
</dbReference>
<evidence type="ECO:0000313" key="7">
    <source>
        <dbReference type="Proteomes" id="UP001189429"/>
    </source>
</evidence>
<dbReference type="PANTHER" id="PTHR24055">
    <property type="entry name" value="MITOGEN-ACTIVATED PROTEIN KINASE"/>
    <property type="match status" value="1"/>
</dbReference>
<evidence type="ECO:0000259" key="5">
    <source>
        <dbReference type="PROSITE" id="PS50011"/>
    </source>
</evidence>
<feature type="binding site" evidence="3">
    <location>
        <position position="114"/>
    </location>
    <ligand>
        <name>ATP</name>
        <dbReference type="ChEBI" id="CHEBI:30616"/>
    </ligand>
</feature>
<evidence type="ECO:0000256" key="2">
    <source>
        <dbReference type="ARBA" id="ARBA00022840"/>
    </source>
</evidence>
<feature type="domain" description="Protein kinase" evidence="5">
    <location>
        <begin position="85"/>
        <end position="213"/>
    </location>
</feature>
<dbReference type="Proteomes" id="UP001189429">
    <property type="component" value="Unassembled WGS sequence"/>
</dbReference>
<comment type="caution">
    <text evidence="6">The sequence shown here is derived from an EMBL/GenBank/DDBJ whole genome shotgun (WGS) entry which is preliminary data.</text>
</comment>
<dbReference type="SMART" id="SM00220">
    <property type="entry name" value="S_TKc"/>
    <property type="match status" value="1"/>
</dbReference>
<evidence type="ECO:0000256" key="3">
    <source>
        <dbReference type="PROSITE-ProRule" id="PRU10141"/>
    </source>
</evidence>
<dbReference type="InterPro" id="IPR017441">
    <property type="entry name" value="Protein_kinase_ATP_BS"/>
</dbReference>
<gene>
    <name evidence="6" type="ORF">PCOR1329_LOCUS37250</name>
</gene>
<evidence type="ECO:0000313" key="6">
    <source>
        <dbReference type="EMBL" id="CAK0842358.1"/>
    </source>
</evidence>
<protein>
    <recommendedName>
        <fullName evidence="5">Protein kinase domain-containing protein</fullName>
    </recommendedName>
</protein>
<feature type="region of interest" description="Disordered" evidence="4">
    <location>
        <begin position="1"/>
        <end position="21"/>
    </location>
</feature>
<dbReference type="Pfam" id="PF00069">
    <property type="entry name" value="Pkinase"/>
    <property type="match status" value="1"/>
</dbReference>
<evidence type="ECO:0000256" key="1">
    <source>
        <dbReference type="ARBA" id="ARBA00022741"/>
    </source>
</evidence>
<evidence type="ECO:0000256" key="4">
    <source>
        <dbReference type="SAM" id="MobiDB-lite"/>
    </source>
</evidence>
<keyword evidence="1 3" id="KW-0547">Nucleotide-binding</keyword>
<keyword evidence="7" id="KW-1185">Reference proteome</keyword>
<keyword evidence="2 3" id="KW-0067">ATP-binding</keyword>
<dbReference type="EMBL" id="CAUYUJ010014516">
    <property type="protein sequence ID" value="CAK0842358.1"/>
    <property type="molecule type" value="Genomic_DNA"/>
</dbReference>
<sequence length="213" mass="23304">MTGATVDPQASAARERRADEGKKVAFGEARQPGATTCQSCGSGCSSEHRFCAFCGSGLRGVGAPPAPTWKASDREKRQWRMPSRYQVIERLGQGSYGCVCEAHDAERGGRVAIKRTDHLFDDATDARRTLREVAILSLLRHENVVQLLDVFAPGDGLADFNELYVVMELCDSDLRKLCRSATSLSPLHLRRMLWTLLCGLKSTCIPRASTTGT</sequence>
<dbReference type="SUPFAM" id="SSF56112">
    <property type="entry name" value="Protein kinase-like (PK-like)"/>
    <property type="match status" value="1"/>
</dbReference>
<proteinExistence type="predicted"/>
<dbReference type="InterPro" id="IPR000719">
    <property type="entry name" value="Prot_kinase_dom"/>
</dbReference>
<dbReference type="Gene3D" id="3.30.200.20">
    <property type="entry name" value="Phosphorylase Kinase, domain 1"/>
    <property type="match status" value="1"/>
</dbReference>
<dbReference type="PROSITE" id="PS50011">
    <property type="entry name" value="PROTEIN_KINASE_DOM"/>
    <property type="match status" value="1"/>
</dbReference>
<reference evidence="6" key="1">
    <citation type="submission" date="2023-10" db="EMBL/GenBank/DDBJ databases">
        <authorList>
            <person name="Chen Y."/>
            <person name="Shah S."/>
            <person name="Dougan E. K."/>
            <person name="Thang M."/>
            <person name="Chan C."/>
        </authorList>
    </citation>
    <scope>NUCLEOTIDE SEQUENCE [LARGE SCALE GENOMIC DNA]</scope>
</reference>
<accession>A0ABN9TC36</accession>
<dbReference type="PROSITE" id="PS00107">
    <property type="entry name" value="PROTEIN_KINASE_ATP"/>
    <property type="match status" value="1"/>
</dbReference>
<name>A0ABN9TC36_9DINO</name>
<dbReference type="InterPro" id="IPR011009">
    <property type="entry name" value="Kinase-like_dom_sf"/>
</dbReference>